<feature type="compositionally biased region" description="Polar residues" evidence="1">
    <location>
        <begin position="392"/>
        <end position="405"/>
    </location>
</feature>
<dbReference type="SMART" id="SM00220">
    <property type="entry name" value="S_TKc"/>
    <property type="match status" value="1"/>
</dbReference>
<feature type="compositionally biased region" description="Gly residues" evidence="1">
    <location>
        <begin position="329"/>
        <end position="372"/>
    </location>
</feature>
<keyword evidence="4" id="KW-1185">Reference proteome</keyword>
<evidence type="ECO:0000259" key="2">
    <source>
        <dbReference type="PROSITE" id="PS50011"/>
    </source>
</evidence>
<dbReference type="PROSITE" id="PS50011">
    <property type="entry name" value="PROTEIN_KINASE_DOM"/>
    <property type="match status" value="1"/>
</dbReference>
<comment type="caution">
    <text evidence="3">The sequence shown here is derived from an EMBL/GenBank/DDBJ whole genome shotgun (WGS) entry which is preliminary data.</text>
</comment>
<dbReference type="STRING" id="2282107.A0A286U5X7"/>
<dbReference type="GO" id="GO:0005524">
    <property type="term" value="F:ATP binding"/>
    <property type="evidence" value="ECO:0007669"/>
    <property type="project" value="InterPro"/>
</dbReference>
<keyword evidence="3" id="KW-0808">Transferase</keyword>
<dbReference type="Pfam" id="PF00069">
    <property type="entry name" value="Pkinase"/>
    <property type="match status" value="1"/>
</dbReference>
<evidence type="ECO:0000256" key="1">
    <source>
        <dbReference type="SAM" id="MobiDB-lite"/>
    </source>
</evidence>
<organism evidence="3 4">
    <name type="scientific">Pyrrhoderma noxium</name>
    <dbReference type="NCBI Taxonomy" id="2282107"/>
    <lineage>
        <taxon>Eukaryota</taxon>
        <taxon>Fungi</taxon>
        <taxon>Dikarya</taxon>
        <taxon>Basidiomycota</taxon>
        <taxon>Agaricomycotina</taxon>
        <taxon>Agaricomycetes</taxon>
        <taxon>Hymenochaetales</taxon>
        <taxon>Hymenochaetaceae</taxon>
        <taxon>Pyrrhoderma</taxon>
    </lineage>
</organism>
<dbReference type="InterPro" id="IPR000719">
    <property type="entry name" value="Prot_kinase_dom"/>
</dbReference>
<feature type="compositionally biased region" description="Basic and acidic residues" evidence="1">
    <location>
        <begin position="378"/>
        <end position="391"/>
    </location>
</feature>
<dbReference type="Gene3D" id="1.10.510.10">
    <property type="entry name" value="Transferase(Phosphotransferase) domain 1"/>
    <property type="match status" value="1"/>
</dbReference>
<dbReference type="PANTHER" id="PTHR11909">
    <property type="entry name" value="CASEIN KINASE-RELATED"/>
    <property type="match status" value="1"/>
</dbReference>
<gene>
    <name evidence="3" type="ORF">PNOK_0951000</name>
</gene>
<dbReference type="GO" id="GO:0004672">
    <property type="term" value="F:protein kinase activity"/>
    <property type="evidence" value="ECO:0007669"/>
    <property type="project" value="InterPro"/>
</dbReference>
<protein>
    <submittedName>
        <fullName evidence="3">Kinase</fullName>
    </submittedName>
</protein>
<dbReference type="InterPro" id="IPR050235">
    <property type="entry name" value="CK1_Ser-Thr_kinase"/>
</dbReference>
<dbReference type="InterPro" id="IPR011009">
    <property type="entry name" value="Kinase-like_dom_sf"/>
</dbReference>
<dbReference type="CDD" id="cd14016">
    <property type="entry name" value="STKc_CK1"/>
    <property type="match status" value="1"/>
</dbReference>
<name>A0A286U5X7_9AGAM</name>
<reference evidence="3 4" key="1">
    <citation type="journal article" date="2017" name="Mol. Ecol.">
        <title>Comparative and population genomic landscape of Phellinus noxius: A hypervariable fungus causing root rot in trees.</title>
        <authorList>
            <person name="Chung C.L."/>
            <person name="Lee T.J."/>
            <person name="Akiba M."/>
            <person name="Lee H.H."/>
            <person name="Kuo T.H."/>
            <person name="Liu D."/>
            <person name="Ke H.M."/>
            <person name="Yokoi T."/>
            <person name="Roa M.B."/>
            <person name="Lu M.J."/>
            <person name="Chang Y.Y."/>
            <person name="Ann P.J."/>
            <person name="Tsai J.N."/>
            <person name="Chen C.Y."/>
            <person name="Tzean S.S."/>
            <person name="Ota Y."/>
            <person name="Hattori T."/>
            <person name="Sahashi N."/>
            <person name="Liou R.F."/>
            <person name="Kikuchi T."/>
            <person name="Tsai I.J."/>
        </authorList>
    </citation>
    <scope>NUCLEOTIDE SEQUENCE [LARGE SCALE GENOMIC DNA]</scope>
    <source>
        <strain evidence="3 4">FFPRI411160</strain>
    </source>
</reference>
<evidence type="ECO:0000313" key="4">
    <source>
        <dbReference type="Proteomes" id="UP000217199"/>
    </source>
</evidence>
<dbReference type="EMBL" id="NBII01000011">
    <property type="protein sequence ID" value="PAV14957.1"/>
    <property type="molecule type" value="Genomic_DNA"/>
</dbReference>
<proteinExistence type="predicted"/>
<keyword evidence="3" id="KW-0418">Kinase</keyword>
<evidence type="ECO:0000313" key="3">
    <source>
        <dbReference type="EMBL" id="PAV14957.1"/>
    </source>
</evidence>
<dbReference type="OrthoDB" id="5800476at2759"/>
<dbReference type="AlphaFoldDB" id="A0A286U5X7"/>
<feature type="region of interest" description="Disordered" evidence="1">
    <location>
        <begin position="315"/>
        <end position="405"/>
    </location>
</feature>
<dbReference type="InParanoid" id="A0A286U5X7"/>
<accession>A0A286U5X7</accession>
<feature type="domain" description="Protein kinase" evidence="2">
    <location>
        <begin position="9"/>
        <end position="296"/>
    </location>
</feature>
<sequence>MEYTFGGKYKLEHEIGLGGCGSVFMGTHTVAGKEVAIKVESARAKHSMLKQESRIYRTLMGGPGVPWMMWSGKQGDYNVMVIDLLGPSLEDLFRICNKSFSLKTVLLLADQMISLIEFIHSRDWVHRDVKPANFLMGPDVYSSSQPSSCDRVNVIDFGLAKKYTYGPEGKHIKNSLCDSHGVGTPLFASINTHRGEDCSRRDDLESLAYTLIYFLKGTLPWRKVKPPPAAAKNPKLAWDKILAAKIAAETSGALTSGLPTEFDIFYKYVRGLGFEDLPDYEGCRRLFRDLAKRERVGYDGVFDWSVVGERVWDRNRNRGRGRSGSAPGAAGGNGGGGGHGAGNGNQAGNGNKAGNGHGAANGGGGKGEMGTGGRKRRYCEACEAKARERQRMSISQPSTLSRRSK</sequence>
<dbReference type="SUPFAM" id="SSF56112">
    <property type="entry name" value="Protein kinase-like (PK-like)"/>
    <property type="match status" value="1"/>
</dbReference>
<dbReference type="Proteomes" id="UP000217199">
    <property type="component" value="Unassembled WGS sequence"/>
</dbReference>